<dbReference type="InterPro" id="IPR029063">
    <property type="entry name" value="SAM-dependent_MTases_sf"/>
</dbReference>
<accession>A0ABW9GGL5</accession>
<dbReference type="Proteomes" id="UP001630303">
    <property type="component" value="Unassembled WGS sequence"/>
</dbReference>
<dbReference type="SUPFAM" id="SSF102588">
    <property type="entry name" value="LmbE-like"/>
    <property type="match status" value="1"/>
</dbReference>
<dbReference type="Gene3D" id="3.40.50.10320">
    <property type="entry name" value="LmbE-like"/>
    <property type="match status" value="1"/>
</dbReference>
<dbReference type="InterPro" id="IPR008715">
    <property type="entry name" value="SAM-MeTfrase_NodS-like"/>
</dbReference>
<gene>
    <name evidence="2" type="ORF">P5G46_07280</name>
</gene>
<evidence type="ECO:0000313" key="3">
    <source>
        <dbReference type="Proteomes" id="UP001630303"/>
    </source>
</evidence>
<dbReference type="Pfam" id="PF05401">
    <property type="entry name" value="NodS"/>
    <property type="match status" value="1"/>
</dbReference>
<name>A0ABW9GGL5_9MICO</name>
<comment type="caution">
    <text evidence="2">The sequence shown here is derived from an EMBL/GenBank/DDBJ whole genome shotgun (WGS) entry which is preliminary data.</text>
</comment>
<evidence type="ECO:0000313" key="2">
    <source>
        <dbReference type="EMBL" id="MFM2720301.1"/>
    </source>
</evidence>
<dbReference type="EMBL" id="JAROCE010000002">
    <property type="protein sequence ID" value="MFM2720301.1"/>
    <property type="molecule type" value="Genomic_DNA"/>
</dbReference>
<reference evidence="2 3" key="1">
    <citation type="submission" date="2023-03" db="EMBL/GenBank/DDBJ databases">
        <title>MT1 and MT2 Draft Genomes of Novel Species.</title>
        <authorList>
            <person name="Venkateswaran K."/>
        </authorList>
    </citation>
    <scope>NUCLEOTIDE SEQUENCE [LARGE SCALE GENOMIC DNA]</scope>
    <source>
        <strain evidence="2 3">IF8SW-P5</strain>
    </source>
</reference>
<dbReference type="PANTHER" id="PTHR12993">
    <property type="entry name" value="N-ACETYLGLUCOSAMINYL-PHOSPHATIDYLINOSITOL DE-N-ACETYLASE-RELATED"/>
    <property type="match status" value="1"/>
</dbReference>
<dbReference type="SUPFAM" id="SSF53335">
    <property type="entry name" value="S-adenosyl-L-methionine-dependent methyltransferases"/>
    <property type="match status" value="1"/>
</dbReference>
<keyword evidence="3" id="KW-1185">Reference proteome</keyword>
<dbReference type="Gene3D" id="3.40.50.150">
    <property type="entry name" value="Vaccinia Virus protein VP39"/>
    <property type="match status" value="1"/>
</dbReference>
<proteinExistence type="predicted"/>
<evidence type="ECO:0000256" key="1">
    <source>
        <dbReference type="ARBA" id="ARBA00022833"/>
    </source>
</evidence>
<dbReference type="RefSeq" id="WP_408905350.1">
    <property type="nucleotide sequence ID" value="NZ_JAROCE010000002.1"/>
</dbReference>
<sequence length="466" mass="50561">MVSFDHRDPGTDEDTWTAALARPLPALDLDVDRVVVVAAHPDDESLGAAGLLATAAERGIAIDLIVVTDGEGSHPDSPTHSPATLALLRRRELIDAARIVGLSHDPLFLGLPDGGTDDYRDDIAAAVCATLDRSDADRVLVLSTWRGDGHRDHRVVGEVVEAVCVARGVRSRAFPIWLWHWGAPGDVPWHRAERLALPASARDAKARALEAHASQLRPLSAAPGDEPMIHAGMRAHFARDAEVFFAPEPSGEGPSVRAPSEAKGGGTVGQDYFDDMYTRHDDPWGFDSRWYEERKRATLLAALPRRRYRSAFEAGCATGAVTAHLADRCDRVLAVDLAPAALDRARRRLSDRENVEVRRAVLPDEWPEGEFDLLVLSEVAYYWGGADLDRGLAACVGSLAADGHLVACHWRHPVVEYPRDGDDVHDALAARGDLVCLVRHEEADFVLEVFGRPGARSVAAEAGLVP</sequence>
<dbReference type="CDD" id="cd02440">
    <property type="entry name" value="AdoMet_MTases"/>
    <property type="match status" value="1"/>
</dbReference>
<keyword evidence="2" id="KW-0489">Methyltransferase</keyword>
<dbReference type="InterPro" id="IPR024078">
    <property type="entry name" value="LmbE-like_dom_sf"/>
</dbReference>
<keyword evidence="2" id="KW-0808">Transferase</keyword>
<protein>
    <submittedName>
        <fullName evidence="2">Bifunctional PIG-L family deacetylase/class I SAM-dependent methyltransferase</fullName>
    </submittedName>
</protein>
<organism evidence="2 3">
    <name type="scientific">Microbacterium mcarthurae</name>
    <dbReference type="NCBI Taxonomy" id="3035918"/>
    <lineage>
        <taxon>Bacteria</taxon>
        <taxon>Bacillati</taxon>
        <taxon>Actinomycetota</taxon>
        <taxon>Actinomycetes</taxon>
        <taxon>Micrococcales</taxon>
        <taxon>Microbacteriaceae</taxon>
        <taxon>Microbacterium</taxon>
    </lineage>
</organism>
<dbReference type="Pfam" id="PF02585">
    <property type="entry name" value="PIG-L"/>
    <property type="match status" value="1"/>
</dbReference>
<dbReference type="PANTHER" id="PTHR12993:SF11">
    <property type="entry name" value="N-ACETYLGLUCOSAMINYL-PHOSPHATIDYLINOSITOL DE-N-ACETYLASE"/>
    <property type="match status" value="1"/>
</dbReference>
<dbReference type="InterPro" id="IPR003737">
    <property type="entry name" value="GlcNAc_PI_deacetylase-related"/>
</dbReference>
<dbReference type="GO" id="GO:0008168">
    <property type="term" value="F:methyltransferase activity"/>
    <property type="evidence" value="ECO:0007669"/>
    <property type="project" value="UniProtKB-KW"/>
</dbReference>
<keyword evidence="1" id="KW-0862">Zinc</keyword>
<dbReference type="GO" id="GO:0032259">
    <property type="term" value="P:methylation"/>
    <property type="evidence" value="ECO:0007669"/>
    <property type="project" value="UniProtKB-KW"/>
</dbReference>